<sequence length="85" mass="9448">VEAVSKYNPLLQCLARSNALHLQFSFTEIEKILGAPLPQSARLYSAWWANNQDGQHVQAASWLDVGYQTENLDLNAGTVSFRKVG</sequence>
<dbReference type="AlphaFoldDB" id="A0A382WU19"/>
<protein>
    <recommendedName>
        <fullName evidence="1">DUF7662 domain-containing protein</fullName>
    </recommendedName>
</protein>
<organism evidence="2">
    <name type="scientific">marine metagenome</name>
    <dbReference type="NCBI Taxonomy" id="408172"/>
    <lineage>
        <taxon>unclassified sequences</taxon>
        <taxon>metagenomes</taxon>
        <taxon>ecological metagenomes</taxon>
    </lineage>
</organism>
<feature type="non-terminal residue" evidence="2">
    <location>
        <position position="1"/>
    </location>
</feature>
<gene>
    <name evidence="2" type="ORF">METZ01_LOCUS415156</name>
</gene>
<feature type="domain" description="DUF7662" evidence="1">
    <location>
        <begin position="7"/>
        <end position="83"/>
    </location>
</feature>
<reference evidence="2" key="1">
    <citation type="submission" date="2018-05" db="EMBL/GenBank/DDBJ databases">
        <authorList>
            <person name="Lanie J.A."/>
            <person name="Ng W.-L."/>
            <person name="Kazmierczak K.M."/>
            <person name="Andrzejewski T.M."/>
            <person name="Davidsen T.M."/>
            <person name="Wayne K.J."/>
            <person name="Tettelin H."/>
            <person name="Glass J.I."/>
            <person name="Rusch D."/>
            <person name="Podicherti R."/>
            <person name="Tsui H.-C.T."/>
            <person name="Winkler M.E."/>
        </authorList>
    </citation>
    <scope>NUCLEOTIDE SEQUENCE</scope>
</reference>
<proteinExistence type="predicted"/>
<accession>A0A382WU19</accession>
<evidence type="ECO:0000313" key="2">
    <source>
        <dbReference type="EMBL" id="SVD62302.1"/>
    </source>
</evidence>
<evidence type="ECO:0000259" key="1">
    <source>
        <dbReference type="Pfam" id="PF24698"/>
    </source>
</evidence>
<dbReference type="InterPro" id="IPR056079">
    <property type="entry name" value="DUF7662"/>
</dbReference>
<name>A0A382WU19_9ZZZZ</name>
<dbReference type="EMBL" id="UINC01162512">
    <property type="protein sequence ID" value="SVD62302.1"/>
    <property type="molecule type" value="Genomic_DNA"/>
</dbReference>
<dbReference type="Pfam" id="PF24698">
    <property type="entry name" value="DUF7662"/>
    <property type="match status" value="1"/>
</dbReference>